<dbReference type="RefSeq" id="WP_304375486.1">
    <property type="nucleotide sequence ID" value="NZ_JAUOZU010000005.1"/>
</dbReference>
<dbReference type="Pfam" id="PF13704">
    <property type="entry name" value="Glyco_tranf_2_4"/>
    <property type="match status" value="1"/>
</dbReference>
<accession>A0ABT8YJ09</accession>
<reference evidence="1" key="1">
    <citation type="journal article" date="2015" name="Int. J. Syst. Evol. Microbiol.">
        <title>Rhizobium alvei sp. nov., isolated from a freshwater river.</title>
        <authorList>
            <person name="Sheu S.Y."/>
            <person name="Huang H.W."/>
            <person name="Young C.C."/>
            <person name="Chen W.M."/>
        </authorList>
    </citation>
    <scope>NUCLEOTIDE SEQUENCE</scope>
    <source>
        <strain evidence="1">TNR-22</strain>
    </source>
</reference>
<dbReference type="Proteomes" id="UP001174932">
    <property type="component" value="Unassembled WGS sequence"/>
</dbReference>
<dbReference type="EC" id="2.4.-.-" evidence="1"/>
<dbReference type="SUPFAM" id="SSF53448">
    <property type="entry name" value="Nucleotide-diphospho-sugar transferases"/>
    <property type="match status" value="1"/>
</dbReference>
<dbReference type="Gene3D" id="3.90.550.10">
    <property type="entry name" value="Spore Coat Polysaccharide Biosynthesis Protein SpsA, Chain A"/>
    <property type="match status" value="1"/>
</dbReference>
<gene>
    <name evidence="1" type="ORF">Q4481_06425</name>
</gene>
<protein>
    <submittedName>
        <fullName evidence="1">Glycosyltransferase family 2 protein</fullName>
        <ecNumber evidence="1">2.4.-.-</ecNumber>
    </submittedName>
</protein>
<comment type="caution">
    <text evidence="1">The sequence shown here is derived from an EMBL/GenBank/DDBJ whole genome shotgun (WGS) entry which is preliminary data.</text>
</comment>
<proteinExistence type="predicted"/>
<dbReference type="GO" id="GO:0016757">
    <property type="term" value="F:glycosyltransferase activity"/>
    <property type="evidence" value="ECO:0007669"/>
    <property type="project" value="UniProtKB-KW"/>
</dbReference>
<keyword evidence="1" id="KW-0808">Transferase</keyword>
<organism evidence="1 2">
    <name type="scientific">Rhizobium alvei</name>
    <dbReference type="NCBI Taxonomy" id="1132659"/>
    <lineage>
        <taxon>Bacteria</taxon>
        <taxon>Pseudomonadati</taxon>
        <taxon>Pseudomonadota</taxon>
        <taxon>Alphaproteobacteria</taxon>
        <taxon>Hyphomicrobiales</taxon>
        <taxon>Rhizobiaceae</taxon>
        <taxon>Rhizobium/Agrobacterium group</taxon>
        <taxon>Rhizobium</taxon>
    </lineage>
</organism>
<keyword evidence="1" id="KW-0328">Glycosyltransferase</keyword>
<reference evidence="1" key="2">
    <citation type="submission" date="2023-07" db="EMBL/GenBank/DDBJ databases">
        <authorList>
            <person name="Shen H."/>
        </authorList>
    </citation>
    <scope>NUCLEOTIDE SEQUENCE</scope>
    <source>
        <strain evidence="1">TNR-22</strain>
    </source>
</reference>
<evidence type="ECO:0000313" key="1">
    <source>
        <dbReference type="EMBL" id="MDO6963584.1"/>
    </source>
</evidence>
<dbReference type="EMBL" id="JAUOZU010000005">
    <property type="protein sequence ID" value="MDO6963584.1"/>
    <property type="molecule type" value="Genomic_DNA"/>
</dbReference>
<dbReference type="CDD" id="cd00761">
    <property type="entry name" value="Glyco_tranf_GTA_type"/>
    <property type="match status" value="1"/>
</dbReference>
<name>A0ABT8YJ09_9HYPH</name>
<sequence>MLGFRYFCVIDNNSTDGTRGVIDEFRKRQDVFVVVISDYISQHYQDFKTTAAAKFAVEYFSSLGASIDWIVPLDADEFISFSSVDGSFVDILVNAREASVVTFPLINCASEVPLEHYKPGAVYDQFPLVDRRSTRSEVKCIYRFTSESRLFAGNHFVRNRVFDLADIYPATKLGAYYRHYPYRSIAHTRLKVINGYKSIVAFPDVKGGAHWRQNWELYNKHGEPWLSRYLERYIERVREQAS</sequence>
<dbReference type="InterPro" id="IPR029044">
    <property type="entry name" value="Nucleotide-diphossugar_trans"/>
</dbReference>
<evidence type="ECO:0000313" key="2">
    <source>
        <dbReference type="Proteomes" id="UP001174932"/>
    </source>
</evidence>
<keyword evidence="2" id="KW-1185">Reference proteome</keyword>